<dbReference type="GO" id="GO:0003677">
    <property type="term" value="F:DNA binding"/>
    <property type="evidence" value="ECO:0007669"/>
    <property type="project" value="UniProtKB-KW"/>
</dbReference>
<dbReference type="InterPro" id="IPR003340">
    <property type="entry name" value="B3_DNA-bd"/>
</dbReference>
<evidence type="ECO:0000256" key="1">
    <source>
        <dbReference type="ARBA" id="ARBA00004123"/>
    </source>
</evidence>
<feature type="domain" description="PB1" evidence="7">
    <location>
        <begin position="242"/>
        <end position="308"/>
    </location>
</feature>
<evidence type="ECO:0000256" key="4">
    <source>
        <dbReference type="ARBA" id="ARBA00023163"/>
    </source>
</evidence>
<feature type="non-terminal residue" evidence="8">
    <location>
        <position position="308"/>
    </location>
</feature>
<keyword evidence="9" id="KW-1185">Reference proteome</keyword>
<organism evidence="8 9">
    <name type="scientific">Cynara cardunculus var. scolymus</name>
    <name type="common">Globe artichoke</name>
    <name type="synonym">Cynara scolymus</name>
    <dbReference type="NCBI Taxonomy" id="59895"/>
    <lineage>
        <taxon>Eukaryota</taxon>
        <taxon>Viridiplantae</taxon>
        <taxon>Streptophyta</taxon>
        <taxon>Embryophyta</taxon>
        <taxon>Tracheophyta</taxon>
        <taxon>Spermatophyta</taxon>
        <taxon>Magnoliopsida</taxon>
        <taxon>eudicotyledons</taxon>
        <taxon>Gunneridae</taxon>
        <taxon>Pentapetalae</taxon>
        <taxon>asterids</taxon>
        <taxon>campanulids</taxon>
        <taxon>Asterales</taxon>
        <taxon>Asteraceae</taxon>
        <taxon>Carduoideae</taxon>
        <taxon>Cardueae</taxon>
        <taxon>Carduinae</taxon>
        <taxon>Cynara</taxon>
    </lineage>
</organism>
<dbReference type="Gramene" id="KVH89005">
    <property type="protein sequence ID" value="KVH89005"/>
    <property type="gene ID" value="Ccrd_009000"/>
</dbReference>
<dbReference type="CDD" id="cd10017">
    <property type="entry name" value="B3_DNA"/>
    <property type="match status" value="1"/>
</dbReference>
<dbReference type="PANTHER" id="PTHR31384">
    <property type="entry name" value="AUXIN RESPONSE FACTOR 4-RELATED"/>
    <property type="match status" value="1"/>
</dbReference>
<evidence type="ECO:0000313" key="8">
    <source>
        <dbReference type="EMBL" id="KVH89005.1"/>
    </source>
</evidence>
<reference evidence="8 9" key="1">
    <citation type="journal article" date="2016" name="Sci. Rep.">
        <title>The genome sequence of the outbreeding globe artichoke constructed de novo incorporating a phase-aware low-pass sequencing strategy of F1 progeny.</title>
        <authorList>
            <person name="Scaglione D."/>
            <person name="Reyes-Chin-Wo S."/>
            <person name="Acquadro A."/>
            <person name="Froenicke L."/>
            <person name="Portis E."/>
            <person name="Beitel C."/>
            <person name="Tirone M."/>
            <person name="Mauro R."/>
            <person name="Lo Monaco A."/>
            <person name="Mauromicale G."/>
            <person name="Faccioli P."/>
            <person name="Cattivelli L."/>
            <person name="Rieseberg L."/>
            <person name="Michelmore R."/>
            <person name="Lanteri S."/>
        </authorList>
    </citation>
    <scope>NUCLEOTIDE SEQUENCE [LARGE SCALE GENOMIC DNA]</scope>
    <source>
        <strain evidence="8">2C</strain>
    </source>
</reference>
<keyword evidence="5" id="KW-0539">Nucleus</keyword>
<feature type="domain" description="TF-B3" evidence="6">
    <location>
        <begin position="1"/>
        <end position="72"/>
    </location>
</feature>
<dbReference type="PROSITE" id="PS51745">
    <property type="entry name" value="PB1"/>
    <property type="match status" value="1"/>
</dbReference>
<dbReference type="InterPro" id="IPR044835">
    <property type="entry name" value="ARF_plant"/>
</dbReference>
<dbReference type="InterPro" id="IPR053793">
    <property type="entry name" value="PB1-like"/>
</dbReference>
<protein>
    <submittedName>
        <fullName evidence="8">Aux/IAA-ARF-dimerization</fullName>
    </submittedName>
</protein>
<evidence type="ECO:0000313" key="9">
    <source>
        <dbReference type="Proteomes" id="UP000243975"/>
    </source>
</evidence>
<dbReference type="Pfam" id="PF02362">
    <property type="entry name" value="B3"/>
    <property type="match status" value="1"/>
</dbReference>
<evidence type="ECO:0000259" key="7">
    <source>
        <dbReference type="PROSITE" id="PS51745"/>
    </source>
</evidence>
<keyword evidence="2" id="KW-0805">Transcription regulation</keyword>
<keyword evidence="4" id="KW-0804">Transcription</keyword>
<evidence type="ECO:0000259" key="6">
    <source>
        <dbReference type="PROSITE" id="PS50863"/>
    </source>
</evidence>
<proteinExistence type="predicted"/>
<dbReference type="Proteomes" id="UP000243975">
    <property type="component" value="Unassembled WGS sequence"/>
</dbReference>
<dbReference type="AlphaFoldDB" id="A0A124SAZ1"/>
<dbReference type="EMBL" id="LEKV01005321">
    <property type="protein sequence ID" value="KVH89005.1"/>
    <property type="molecule type" value="Genomic_DNA"/>
</dbReference>
<dbReference type="Gene3D" id="3.10.20.90">
    <property type="entry name" value="Phosphatidylinositol 3-kinase Catalytic Subunit, Chain A, domain 1"/>
    <property type="match status" value="1"/>
</dbReference>
<comment type="caution">
    <text evidence="8">The sequence shown here is derived from an EMBL/GenBank/DDBJ whole genome shotgun (WGS) entry which is preliminary data.</text>
</comment>
<evidence type="ECO:0000256" key="3">
    <source>
        <dbReference type="ARBA" id="ARBA00023125"/>
    </source>
</evidence>
<comment type="subcellular location">
    <subcellularLocation>
        <location evidence="1">Nucleus</location>
    </subcellularLocation>
</comment>
<evidence type="ECO:0000256" key="5">
    <source>
        <dbReference type="ARBA" id="ARBA00023242"/>
    </source>
</evidence>
<sequence>MSQPQPKQELILKDLHGRTWHFTHVYRGNPRRQVITAGWTTFVASKRLVAGDALIFVRHSNNELGIGIKRFRQQIPSTSSILSRENMHTGVLACASHALYTNKEFVVYYNPRHTGVALEETDISEEWPGSTWRSIKVRWKKVVDQRSTIRLPERVSRWLLELAEDGRSNVRELEAGSSWSRHKRLRIYEHGPMSHGGNANWGESVHAIPWSSTGLVDEGKECENPQVLRLFGVDIQLVPYSSGHVMVQAQGNDLVQTVDLSLLEGYEELKKELEKIFKIKGELHGHQKWEVVYEDGDGDLLVLADKPW</sequence>
<dbReference type="Gene3D" id="2.30.30.1040">
    <property type="match status" value="1"/>
</dbReference>
<keyword evidence="3" id="KW-0238">DNA-binding</keyword>
<dbReference type="InterPro" id="IPR015300">
    <property type="entry name" value="DNA-bd_pseudobarrel_sf"/>
</dbReference>
<name>A0A124SAZ1_CYNCS</name>
<dbReference type="PROSITE" id="PS50863">
    <property type="entry name" value="B3"/>
    <property type="match status" value="1"/>
</dbReference>
<accession>A0A124SAZ1</accession>
<gene>
    <name evidence="8" type="ORF">Ccrd_009000</name>
</gene>
<dbReference type="GO" id="GO:0009734">
    <property type="term" value="P:auxin-activated signaling pathway"/>
    <property type="evidence" value="ECO:0007669"/>
    <property type="project" value="UniProtKB-KW"/>
</dbReference>
<evidence type="ECO:0000256" key="2">
    <source>
        <dbReference type="ARBA" id="ARBA00023015"/>
    </source>
</evidence>
<dbReference type="STRING" id="59895.A0A124SAZ1"/>
<dbReference type="PANTHER" id="PTHR31384:SF1">
    <property type="entry name" value="AUXIN RESPONSE FACTOR 9"/>
    <property type="match status" value="1"/>
</dbReference>
<dbReference type="SUPFAM" id="SSF101936">
    <property type="entry name" value="DNA-binding pseudobarrel domain"/>
    <property type="match status" value="1"/>
</dbReference>
<dbReference type="Gene3D" id="2.40.330.10">
    <property type="entry name" value="DNA-binding pseudobarrel domain"/>
    <property type="match status" value="1"/>
</dbReference>
<dbReference type="GO" id="GO:0006355">
    <property type="term" value="P:regulation of DNA-templated transcription"/>
    <property type="evidence" value="ECO:0007669"/>
    <property type="project" value="InterPro"/>
</dbReference>
<dbReference type="SUPFAM" id="SSF54277">
    <property type="entry name" value="CAD &amp; PB1 domains"/>
    <property type="match status" value="1"/>
</dbReference>
<dbReference type="GO" id="GO:0005634">
    <property type="term" value="C:nucleus"/>
    <property type="evidence" value="ECO:0007669"/>
    <property type="project" value="UniProtKB-SubCell"/>
</dbReference>